<evidence type="ECO:0000259" key="2">
    <source>
        <dbReference type="PROSITE" id="PS51740"/>
    </source>
</evidence>
<dbReference type="EMBL" id="UHIA01000002">
    <property type="protein sequence ID" value="SUO90268.1"/>
    <property type="molecule type" value="Genomic_DNA"/>
</dbReference>
<dbReference type="Pfam" id="PF04014">
    <property type="entry name" value="MazE_antitoxin"/>
    <property type="match status" value="1"/>
</dbReference>
<sequence>MLSSLQKIGGSQAIILPKQFLRQIGAQDMLEIRLVENKIVLSLPDKVRESWADAAKVVAAENDDALLAIYVENQFDEQEWVW</sequence>
<evidence type="ECO:0000313" key="4">
    <source>
        <dbReference type="Proteomes" id="UP000254575"/>
    </source>
</evidence>
<proteinExistence type="predicted"/>
<reference evidence="3 4" key="1">
    <citation type="submission" date="2018-06" db="EMBL/GenBank/DDBJ databases">
        <authorList>
            <consortium name="Pathogen Informatics"/>
            <person name="Doyle S."/>
        </authorList>
    </citation>
    <scope>NUCLEOTIDE SEQUENCE [LARGE SCALE GENOMIC DNA]</scope>
    <source>
        <strain evidence="3 4">NCTC10717</strain>
    </source>
</reference>
<feature type="domain" description="SpoVT-AbrB" evidence="2">
    <location>
        <begin position="3"/>
        <end position="46"/>
    </location>
</feature>
<dbReference type="SUPFAM" id="SSF89447">
    <property type="entry name" value="AbrB/MazE/MraZ-like"/>
    <property type="match status" value="1"/>
</dbReference>
<evidence type="ECO:0000256" key="1">
    <source>
        <dbReference type="PROSITE-ProRule" id="PRU01076"/>
    </source>
</evidence>
<keyword evidence="1" id="KW-0238">DNA-binding</keyword>
<organism evidence="3 4">
    <name type="scientific">Suttonella indologenes</name>
    <dbReference type="NCBI Taxonomy" id="13276"/>
    <lineage>
        <taxon>Bacteria</taxon>
        <taxon>Pseudomonadati</taxon>
        <taxon>Pseudomonadota</taxon>
        <taxon>Gammaproteobacteria</taxon>
        <taxon>Cardiobacteriales</taxon>
        <taxon>Cardiobacteriaceae</taxon>
        <taxon>Suttonella</taxon>
    </lineage>
</organism>
<evidence type="ECO:0000313" key="3">
    <source>
        <dbReference type="EMBL" id="SUO90268.1"/>
    </source>
</evidence>
<name>A0A380MIN1_9GAMM</name>
<protein>
    <submittedName>
        <fullName evidence="3">SpoVT / AbrB like domain</fullName>
    </submittedName>
</protein>
<accession>A0A380MIN1</accession>
<dbReference type="Proteomes" id="UP000254575">
    <property type="component" value="Unassembled WGS sequence"/>
</dbReference>
<dbReference type="Gene3D" id="2.10.260.10">
    <property type="match status" value="1"/>
</dbReference>
<gene>
    <name evidence="3" type="ORF">NCTC10717_00055</name>
</gene>
<dbReference type="PROSITE" id="PS51740">
    <property type="entry name" value="SPOVT_ABRB"/>
    <property type="match status" value="1"/>
</dbReference>
<dbReference type="OrthoDB" id="9795766at2"/>
<dbReference type="GO" id="GO:0003677">
    <property type="term" value="F:DNA binding"/>
    <property type="evidence" value="ECO:0007669"/>
    <property type="project" value="UniProtKB-UniRule"/>
</dbReference>
<dbReference type="RefSeq" id="WP_115217391.1">
    <property type="nucleotide sequence ID" value="NZ_UHIA01000002.1"/>
</dbReference>
<keyword evidence="4" id="KW-1185">Reference proteome</keyword>
<dbReference type="AlphaFoldDB" id="A0A380MIN1"/>
<dbReference type="InterPro" id="IPR007159">
    <property type="entry name" value="SpoVT-AbrB_dom"/>
</dbReference>
<dbReference type="InterPro" id="IPR037914">
    <property type="entry name" value="SpoVT-AbrB_sf"/>
</dbReference>